<reference evidence="3 4" key="1">
    <citation type="submission" date="2020-02" db="EMBL/GenBank/DDBJ databases">
        <title>Streptomyces malaysiensis DSM14702 (JHCC583434, PFL_A843) Genome sequencing and assembly.</title>
        <authorList>
            <person name="Samborskyy M."/>
        </authorList>
    </citation>
    <scope>NUCLEOTIDE SEQUENCE [LARGE SCALE GENOMIC DNA]</scope>
    <source>
        <strain evidence="3 4">DSM 14702</strain>
    </source>
</reference>
<keyword evidence="1" id="KW-0238">DNA-binding</keyword>
<dbReference type="Proteomes" id="UP000536624">
    <property type="component" value="Unassembled WGS sequence"/>
</dbReference>
<dbReference type="InterPro" id="IPR032783">
    <property type="entry name" value="AraC_lig"/>
</dbReference>
<dbReference type="GO" id="GO:0003677">
    <property type="term" value="F:DNA binding"/>
    <property type="evidence" value="ECO:0007669"/>
    <property type="project" value="UniProtKB-KW"/>
</dbReference>
<sequence>MLDSSDLIADAIGLLRPRTVVEPGLHASGAWALRFDQFPHVKLGVVARSECWLVLEGQAPVAGRGRLLPAGQTPPPYVLASELSAIPRHAKSVWESATDGAVRIGSEAEEDTYLCGGHFSFEGTNAHGLTDVLPLLGRLFFQEAGRNRATGLFDPVAHEPRP</sequence>
<evidence type="ECO:0000259" key="2">
    <source>
        <dbReference type="Pfam" id="PF12852"/>
    </source>
</evidence>
<organism evidence="3 4">
    <name type="scientific">Streptomyces malaysiensis</name>
    <dbReference type="NCBI Taxonomy" id="92644"/>
    <lineage>
        <taxon>Bacteria</taxon>
        <taxon>Bacillati</taxon>
        <taxon>Actinomycetota</taxon>
        <taxon>Actinomycetes</taxon>
        <taxon>Kitasatosporales</taxon>
        <taxon>Streptomycetaceae</taxon>
        <taxon>Streptomyces</taxon>
        <taxon>Streptomyces violaceusniger group</taxon>
    </lineage>
</organism>
<evidence type="ECO:0000256" key="1">
    <source>
        <dbReference type="ARBA" id="ARBA00023125"/>
    </source>
</evidence>
<dbReference type="AlphaFoldDB" id="A0A7X5WYG1"/>
<proteinExistence type="predicted"/>
<feature type="domain" description="AraC-type transcription regulator ligand-binding" evidence="2">
    <location>
        <begin position="6"/>
        <end position="139"/>
    </location>
</feature>
<comment type="caution">
    <text evidence="3">The sequence shown here is derived from an EMBL/GenBank/DDBJ whole genome shotgun (WGS) entry which is preliminary data.</text>
</comment>
<dbReference type="RefSeq" id="WP_313905668.1">
    <property type="nucleotide sequence ID" value="NZ_JAALLH010000001.1"/>
</dbReference>
<dbReference type="Pfam" id="PF12852">
    <property type="entry name" value="Cupin_6"/>
    <property type="match status" value="1"/>
</dbReference>
<gene>
    <name evidence="3" type="ORF">SMALB_1279</name>
</gene>
<accession>A0A7X5WYG1</accession>
<evidence type="ECO:0000313" key="3">
    <source>
        <dbReference type="EMBL" id="NIY63348.1"/>
    </source>
</evidence>
<evidence type="ECO:0000313" key="4">
    <source>
        <dbReference type="Proteomes" id="UP000536624"/>
    </source>
</evidence>
<name>A0A7X5WYG1_STRMQ</name>
<protein>
    <submittedName>
        <fullName evidence="3">AraC family transcriptional regulator</fullName>
    </submittedName>
</protein>
<dbReference type="EMBL" id="JAALLH010000001">
    <property type="protein sequence ID" value="NIY63348.1"/>
    <property type="molecule type" value="Genomic_DNA"/>
</dbReference>